<sequence length="319" mass="32873">MLASQQRCSGDLKRSASFDSDPPHAGSQPTGLTQDMAEAYLASQLSGGGGGGASQDSSASGVHSKSCRYGAASGGRVLRRTAALGAMSPESFRIGEGPADPPGRTEQNEDEVLVQAAKRQRWSPTPSPSPQVEFVQDSQEAASLDFQTGCTNSLFHVELPASDTTANPAAELNSACTASAGLAKAVVETPETTANAGTPLSTAIFPAATTAAAFTAAACAPADPVVGAENSRTPLAAVLPSAASGRRQLTLADAFNRLAAPPSEGQKPAKLAKRRRAPAPWGEGEGAFPFHRVQQGQRSPVSPAAMDPFVNMMEKIWHH</sequence>
<feature type="region of interest" description="Disordered" evidence="1">
    <location>
        <begin position="1"/>
        <end position="132"/>
    </location>
</feature>
<evidence type="ECO:0000313" key="2">
    <source>
        <dbReference type="EMBL" id="CAE8733676.1"/>
    </source>
</evidence>
<dbReference type="AlphaFoldDB" id="A0A813LGU5"/>
<dbReference type="EMBL" id="CAJNNW010036370">
    <property type="protein sequence ID" value="CAE8733676.1"/>
    <property type="molecule type" value="Genomic_DNA"/>
</dbReference>
<evidence type="ECO:0000256" key="1">
    <source>
        <dbReference type="SAM" id="MobiDB-lite"/>
    </source>
</evidence>
<reference evidence="2" key="1">
    <citation type="submission" date="2021-02" db="EMBL/GenBank/DDBJ databases">
        <authorList>
            <person name="Dougan E. K."/>
            <person name="Rhodes N."/>
            <person name="Thang M."/>
            <person name="Chan C."/>
        </authorList>
    </citation>
    <scope>NUCLEOTIDE SEQUENCE</scope>
</reference>
<comment type="caution">
    <text evidence="2">The sequence shown here is derived from an EMBL/GenBank/DDBJ whole genome shotgun (WGS) entry which is preliminary data.</text>
</comment>
<evidence type="ECO:0000313" key="3">
    <source>
        <dbReference type="Proteomes" id="UP000626109"/>
    </source>
</evidence>
<organism evidence="2 3">
    <name type="scientific">Polarella glacialis</name>
    <name type="common">Dinoflagellate</name>
    <dbReference type="NCBI Taxonomy" id="89957"/>
    <lineage>
        <taxon>Eukaryota</taxon>
        <taxon>Sar</taxon>
        <taxon>Alveolata</taxon>
        <taxon>Dinophyceae</taxon>
        <taxon>Suessiales</taxon>
        <taxon>Suessiaceae</taxon>
        <taxon>Polarella</taxon>
    </lineage>
</organism>
<feature type="region of interest" description="Disordered" evidence="1">
    <location>
        <begin position="259"/>
        <end position="287"/>
    </location>
</feature>
<protein>
    <submittedName>
        <fullName evidence="2">Uncharacterized protein</fullName>
    </submittedName>
</protein>
<proteinExistence type="predicted"/>
<name>A0A813LGU5_POLGL</name>
<gene>
    <name evidence="2" type="ORF">PGLA2088_LOCUS46939</name>
</gene>
<accession>A0A813LGU5</accession>
<dbReference type="Proteomes" id="UP000626109">
    <property type="component" value="Unassembled WGS sequence"/>
</dbReference>